<dbReference type="EMBL" id="MKZS01000001">
    <property type="protein sequence ID" value="OLT58909.1"/>
    <property type="molecule type" value="Genomic_DNA"/>
</dbReference>
<protein>
    <submittedName>
        <fullName evidence="1">Uncharacterized protein</fullName>
    </submittedName>
</protein>
<sequence length="106" mass="12183">MWDELLIEAGKRLGFMFFGYLAKEGLKRVFQHKRNNSGQLIPDIYGTDLLRVILKDHYLHSQEIIDIFGSEATCNLLVSGQQELTIGQIQKLSKRLLISPMAFYPL</sequence>
<name>A0A1U7MYY9_9CYAN</name>
<keyword evidence="2" id="KW-1185">Reference proteome</keyword>
<gene>
    <name evidence="1" type="ORF">BJP37_07495</name>
</gene>
<evidence type="ECO:0000313" key="2">
    <source>
        <dbReference type="Proteomes" id="UP000186657"/>
    </source>
</evidence>
<reference evidence="1 2" key="1">
    <citation type="submission" date="2016-10" db="EMBL/GenBank/DDBJ databases">
        <title>Comparative genomics uncovers the prolific and rare metabolic potential of the cyanobacterial genus Moorea.</title>
        <authorList>
            <person name="Leao T."/>
            <person name="Castelao G."/>
            <person name="Korobeynikov A."/>
            <person name="Monroe E.A."/>
            <person name="Podell S."/>
            <person name="Glukhov E."/>
            <person name="Allen E."/>
            <person name="Gerwick W.H."/>
            <person name="Gerwick L."/>
        </authorList>
    </citation>
    <scope>NUCLEOTIDE SEQUENCE [LARGE SCALE GENOMIC DNA]</scope>
    <source>
        <strain evidence="1 2">PNG5-198</strain>
    </source>
</reference>
<dbReference type="RefSeq" id="WP_075897784.1">
    <property type="nucleotide sequence ID" value="NZ_MKZS01000001.1"/>
</dbReference>
<organism evidence="1 2">
    <name type="scientific">Moorena bouillonii PNG</name>
    <dbReference type="NCBI Taxonomy" id="568701"/>
    <lineage>
        <taxon>Bacteria</taxon>
        <taxon>Bacillati</taxon>
        <taxon>Cyanobacteriota</taxon>
        <taxon>Cyanophyceae</taxon>
        <taxon>Coleofasciculales</taxon>
        <taxon>Coleofasciculaceae</taxon>
        <taxon>Moorena</taxon>
    </lineage>
</organism>
<proteinExistence type="predicted"/>
<dbReference type="AlphaFoldDB" id="A0A1U7MYY9"/>
<accession>A0A1U7MYY9</accession>
<comment type="caution">
    <text evidence="1">The sequence shown here is derived from an EMBL/GenBank/DDBJ whole genome shotgun (WGS) entry which is preliminary data.</text>
</comment>
<evidence type="ECO:0000313" key="1">
    <source>
        <dbReference type="EMBL" id="OLT58909.1"/>
    </source>
</evidence>
<dbReference type="Proteomes" id="UP000186657">
    <property type="component" value="Unassembled WGS sequence"/>
</dbReference>